<dbReference type="GO" id="GO:0015134">
    <property type="term" value="F:hexuronate transmembrane transporter activity"/>
    <property type="evidence" value="ECO:0007669"/>
    <property type="project" value="TreeGrafter"/>
</dbReference>
<dbReference type="AlphaFoldDB" id="A0A7X4KDD5"/>
<dbReference type="InterPro" id="IPR020846">
    <property type="entry name" value="MFS_dom"/>
</dbReference>
<feature type="transmembrane region" description="Helical" evidence="5">
    <location>
        <begin position="59"/>
        <end position="81"/>
    </location>
</feature>
<evidence type="ECO:0000256" key="2">
    <source>
        <dbReference type="ARBA" id="ARBA00022692"/>
    </source>
</evidence>
<feature type="transmembrane region" description="Helical" evidence="5">
    <location>
        <begin position="434"/>
        <end position="456"/>
    </location>
</feature>
<feature type="transmembrane region" description="Helical" evidence="5">
    <location>
        <begin position="339"/>
        <end position="356"/>
    </location>
</feature>
<dbReference type="InterPro" id="IPR011701">
    <property type="entry name" value="MFS"/>
</dbReference>
<gene>
    <name evidence="7" type="ORF">GTP45_19050</name>
</gene>
<keyword evidence="8" id="KW-1185">Reference proteome</keyword>
<dbReference type="PANTHER" id="PTHR11662:SF285">
    <property type="entry name" value="HEXURONATE TRANSPORTER"/>
    <property type="match status" value="1"/>
</dbReference>
<dbReference type="InterPro" id="IPR050382">
    <property type="entry name" value="MFS_Na/Anion_cotransporter"/>
</dbReference>
<evidence type="ECO:0000256" key="4">
    <source>
        <dbReference type="ARBA" id="ARBA00023136"/>
    </source>
</evidence>
<feature type="transmembrane region" description="Helical" evidence="5">
    <location>
        <begin position="191"/>
        <end position="215"/>
    </location>
</feature>
<evidence type="ECO:0000313" key="7">
    <source>
        <dbReference type="EMBL" id="MYM68917.1"/>
    </source>
</evidence>
<accession>A0A7X4KDD5</accession>
<dbReference type="Pfam" id="PF07690">
    <property type="entry name" value="MFS_1"/>
    <property type="match status" value="1"/>
</dbReference>
<evidence type="ECO:0000259" key="6">
    <source>
        <dbReference type="PROSITE" id="PS50850"/>
    </source>
</evidence>
<feature type="transmembrane region" description="Helical" evidence="5">
    <location>
        <begin position="305"/>
        <end position="327"/>
    </location>
</feature>
<keyword evidence="4 5" id="KW-0472">Membrane</keyword>
<feature type="transmembrane region" description="Helical" evidence="5">
    <location>
        <begin position="113"/>
        <end position="134"/>
    </location>
</feature>
<feature type="transmembrane region" description="Helical" evidence="5">
    <location>
        <begin position="88"/>
        <end position="107"/>
    </location>
</feature>
<dbReference type="RefSeq" id="WP_161015441.1">
    <property type="nucleotide sequence ID" value="NZ_WWCK01000005.1"/>
</dbReference>
<feature type="transmembrane region" description="Helical" evidence="5">
    <location>
        <begin position="395"/>
        <end position="414"/>
    </location>
</feature>
<feature type="transmembrane region" description="Helical" evidence="5">
    <location>
        <begin position="165"/>
        <end position="185"/>
    </location>
</feature>
<proteinExistence type="predicted"/>
<reference evidence="7 8" key="1">
    <citation type="submission" date="2019-12" db="EMBL/GenBank/DDBJ databases">
        <title>Novel species isolated from a subtropical stream in China.</title>
        <authorList>
            <person name="Lu H."/>
        </authorList>
    </citation>
    <scope>NUCLEOTIDE SEQUENCE [LARGE SCALE GENOMIC DNA]</scope>
    <source>
        <strain evidence="7 8">FT55W</strain>
    </source>
</reference>
<evidence type="ECO:0000313" key="8">
    <source>
        <dbReference type="Proteomes" id="UP000450012"/>
    </source>
</evidence>
<dbReference type="InterPro" id="IPR036259">
    <property type="entry name" value="MFS_trans_sf"/>
</dbReference>
<organism evidence="7 8">
    <name type="scientific">Duganella rivi</name>
    <dbReference type="NCBI Taxonomy" id="2666083"/>
    <lineage>
        <taxon>Bacteria</taxon>
        <taxon>Pseudomonadati</taxon>
        <taxon>Pseudomonadota</taxon>
        <taxon>Betaproteobacteria</taxon>
        <taxon>Burkholderiales</taxon>
        <taxon>Oxalobacteraceae</taxon>
        <taxon>Telluria group</taxon>
        <taxon>Duganella</taxon>
    </lineage>
</organism>
<comment type="subcellular location">
    <subcellularLocation>
        <location evidence="1">Membrane</location>
        <topology evidence="1">Multi-pass membrane protein</topology>
    </subcellularLocation>
</comment>
<dbReference type="GO" id="GO:0016020">
    <property type="term" value="C:membrane"/>
    <property type="evidence" value="ECO:0007669"/>
    <property type="project" value="UniProtKB-SubCell"/>
</dbReference>
<evidence type="ECO:0000256" key="5">
    <source>
        <dbReference type="SAM" id="Phobius"/>
    </source>
</evidence>
<feature type="domain" description="Major facilitator superfamily (MFS) profile" evidence="6">
    <location>
        <begin position="23"/>
        <end position="460"/>
    </location>
</feature>
<dbReference type="EMBL" id="WWCK01000005">
    <property type="protein sequence ID" value="MYM68917.1"/>
    <property type="molecule type" value="Genomic_DNA"/>
</dbReference>
<sequence length="465" mass="50422">MNLSEPVNAQAVAQSVGKYRWTICALLFFATTVNYLDRQVLSLLAPALSVEFGWSNTDYANIAAAFQFVYAISMLFAGRVVDKIGTKAAYVVAITVWSLGALLHAASVPVGEVAVGILGLFGVAAVPSIIGFMISRAVLAVGEAGNFPAAIKATAEYFPKKERSFATGIFNSGANVGAILAPISVPVLASIWGWQAAFIMIGMLGFIWMSVWLWLYDKPEKQPRLSAAELAYIRSDAPVAAPAAASDELAKKVSWFQLLKYRQTWAFAFGKFMTDGVWWFFLFWLPTYLSAQYGMKGEAIILPLAVLYSMTMIGSIGGGWFPSYFMSRGYAPYDGRMKAMLMIAFFPLVVLLAQPLGAISYWVPVLLIGVGASAHQAWSANIFTTVSDMFPQKSVASVIGIGGMAGGIGGVLLTKLGGWVFDYYKTVNDIRTGYMIMFGICALAYLAAWVVMKALVPRHKEITDL</sequence>
<dbReference type="PANTHER" id="PTHR11662">
    <property type="entry name" value="SOLUTE CARRIER FAMILY 17"/>
    <property type="match status" value="1"/>
</dbReference>
<feature type="transmembrane region" description="Helical" evidence="5">
    <location>
        <begin position="265"/>
        <end position="285"/>
    </location>
</feature>
<comment type="caution">
    <text evidence="7">The sequence shown here is derived from an EMBL/GenBank/DDBJ whole genome shotgun (WGS) entry which is preliminary data.</text>
</comment>
<protein>
    <submittedName>
        <fullName evidence="7">MFS transporter</fullName>
    </submittedName>
</protein>
<keyword evidence="2 5" id="KW-0812">Transmembrane</keyword>
<evidence type="ECO:0000256" key="3">
    <source>
        <dbReference type="ARBA" id="ARBA00022989"/>
    </source>
</evidence>
<dbReference type="PROSITE" id="PS50850">
    <property type="entry name" value="MFS"/>
    <property type="match status" value="1"/>
</dbReference>
<dbReference type="SUPFAM" id="SSF103473">
    <property type="entry name" value="MFS general substrate transporter"/>
    <property type="match status" value="1"/>
</dbReference>
<evidence type="ECO:0000256" key="1">
    <source>
        <dbReference type="ARBA" id="ARBA00004141"/>
    </source>
</evidence>
<name>A0A7X4KDD5_9BURK</name>
<dbReference type="CDD" id="cd17319">
    <property type="entry name" value="MFS_ExuT_GudP_like"/>
    <property type="match status" value="1"/>
</dbReference>
<keyword evidence="3 5" id="KW-1133">Transmembrane helix</keyword>
<dbReference type="Proteomes" id="UP000450012">
    <property type="component" value="Unassembled WGS sequence"/>
</dbReference>
<dbReference type="Gene3D" id="1.20.1250.20">
    <property type="entry name" value="MFS general substrate transporter like domains"/>
    <property type="match status" value="2"/>
</dbReference>